<evidence type="ECO:0000256" key="1">
    <source>
        <dbReference type="ARBA" id="ARBA00022679"/>
    </source>
</evidence>
<dbReference type="Pfam" id="PF13439">
    <property type="entry name" value="Glyco_transf_4"/>
    <property type="match status" value="1"/>
</dbReference>
<dbReference type="Gene3D" id="3.40.50.2000">
    <property type="entry name" value="Glycogen Phosphorylase B"/>
    <property type="match status" value="2"/>
</dbReference>
<organism evidence="4 5">
    <name type="scientific">Candidatus Beckwithbacteria bacterium GW2011_GWB1_47_15</name>
    <dbReference type="NCBI Taxonomy" id="1618371"/>
    <lineage>
        <taxon>Bacteria</taxon>
        <taxon>Candidatus Beckwithiibacteriota</taxon>
    </lineage>
</organism>
<feature type="domain" description="Glycosyl transferase family 1" evidence="2">
    <location>
        <begin position="193"/>
        <end position="345"/>
    </location>
</feature>
<dbReference type="CDD" id="cd03809">
    <property type="entry name" value="GT4_MtfB-like"/>
    <property type="match status" value="1"/>
</dbReference>
<dbReference type="Proteomes" id="UP000033860">
    <property type="component" value="Unassembled WGS sequence"/>
</dbReference>
<evidence type="ECO:0000259" key="3">
    <source>
        <dbReference type="Pfam" id="PF13439"/>
    </source>
</evidence>
<evidence type="ECO:0000313" key="5">
    <source>
        <dbReference type="Proteomes" id="UP000033860"/>
    </source>
</evidence>
<evidence type="ECO:0000259" key="2">
    <source>
        <dbReference type="Pfam" id="PF00534"/>
    </source>
</evidence>
<dbReference type="PANTHER" id="PTHR46401">
    <property type="entry name" value="GLYCOSYLTRANSFERASE WBBK-RELATED"/>
    <property type="match status" value="1"/>
</dbReference>
<dbReference type="GO" id="GO:0009103">
    <property type="term" value="P:lipopolysaccharide biosynthetic process"/>
    <property type="evidence" value="ECO:0007669"/>
    <property type="project" value="TreeGrafter"/>
</dbReference>
<protein>
    <submittedName>
        <fullName evidence="4">Glycosyl transferase group 1</fullName>
    </submittedName>
</protein>
<evidence type="ECO:0000313" key="4">
    <source>
        <dbReference type="EMBL" id="KKU61690.1"/>
    </source>
</evidence>
<dbReference type="InterPro" id="IPR028098">
    <property type="entry name" value="Glyco_trans_4-like_N"/>
</dbReference>
<dbReference type="AlphaFoldDB" id="A0A0G1UVG3"/>
<dbReference type="GO" id="GO:0016757">
    <property type="term" value="F:glycosyltransferase activity"/>
    <property type="evidence" value="ECO:0007669"/>
    <property type="project" value="InterPro"/>
</dbReference>
<keyword evidence="1 4" id="KW-0808">Transferase</keyword>
<dbReference type="Pfam" id="PF00534">
    <property type="entry name" value="Glycos_transf_1"/>
    <property type="match status" value="1"/>
</dbReference>
<accession>A0A0G1UVG3</accession>
<reference evidence="4 5" key="1">
    <citation type="journal article" date="2015" name="Nature">
        <title>rRNA introns, odd ribosomes, and small enigmatic genomes across a large radiation of phyla.</title>
        <authorList>
            <person name="Brown C.T."/>
            <person name="Hug L.A."/>
            <person name="Thomas B.C."/>
            <person name="Sharon I."/>
            <person name="Castelle C.J."/>
            <person name="Singh A."/>
            <person name="Wilkins M.J."/>
            <person name="Williams K.H."/>
            <person name="Banfield J.F."/>
        </authorList>
    </citation>
    <scope>NUCLEOTIDE SEQUENCE [LARGE SCALE GENOMIC DNA]</scope>
</reference>
<name>A0A0G1UVG3_9BACT</name>
<comment type="caution">
    <text evidence="4">The sequence shown here is derived from an EMBL/GenBank/DDBJ whole genome shotgun (WGS) entry which is preliminary data.</text>
</comment>
<dbReference type="PANTHER" id="PTHR46401:SF2">
    <property type="entry name" value="GLYCOSYLTRANSFERASE WBBK-RELATED"/>
    <property type="match status" value="1"/>
</dbReference>
<dbReference type="SUPFAM" id="SSF53756">
    <property type="entry name" value="UDP-Glycosyltransferase/glycogen phosphorylase"/>
    <property type="match status" value="1"/>
</dbReference>
<dbReference type="InterPro" id="IPR001296">
    <property type="entry name" value="Glyco_trans_1"/>
</dbReference>
<gene>
    <name evidence="4" type="ORF">UX85_C0002G0070</name>
</gene>
<proteinExistence type="predicted"/>
<sequence length="378" mass="43247">MLIGIDANEANVENKVGSNEFASQILWQISQLDRQNRYQIFLKNPPAGDLPQAVGHWRYRVLRPGWFWTQWRLPLALYKTPNLKAFLSLTHYAPRFCPVPRIVTILDLAFLKFPDQFLKTDLVKLTRWTSYSVKKARHILTISRASKNDLVEHFGLAPQDITVVYPGINHKRFTRKISPRKLTKVMTRYGISQPYLLYLGTLQPRKNLLALIKAFSKRSDLLERRSDLKGLQLVIAGKKGWLYRDLFKTVKTLKLSHKVIFTGYLPAADVPALIKGAKLFIYPSLYEGFGIPVVQAMAAGTPVLVAKNSSLTEIVQDAGSYIRPPFKAKQVRQGIIEALFLPQEVLSRRLVQAKKRAFDFDWRQSGKKVVEVLNEFSL</sequence>
<dbReference type="EMBL" id="LCNT01000002">
    <property type="protein sequence ID" value="KKU61690.1"/>
    <property type="molecule type" value="Genomic_DNA"/>
</dbReference>
<feature type="domain" description="Glycosyltransferase subfamily 4-like N-terminal" evidence="3">
    <location>
        <begin position="94"/>
        <end position="172"/>
    </location>
</feature>